<organism evidence="6 7">
    <name type="scientific">Paenibacillus oceani</name>
    <dbReference type="NCBI Taxonomy" id="2772510"/>
    <lineage>
        <taxon>Bacteria</taxon>
        <taxon>Bacillati</taxon>
        <taxon>Bacillota</taxon>
        <taxon>Bacilli</taxon>
        <taxon>Bacillales</taxon>
        <taxon>Paenibacillaceae</taxon>
        <taxon>Paenibacillus</taxon>
    </lineage>
</organism>
<keyword evidence="5" id="KW-0449">Lipoprotein</keyword>
<evidence type="ECO:0000313" key="7">
    <source>
        <dbReference type="Proteomes" id="UP000639396"/>
    </source>
</evidence>
<evidence type="ECO:0000256" key="3">
    <source>
        <dbReference type="ARBA" id="ARBA00023136"/>
    </source>
</evidence>
<evidence type="ECO:0000256" key="2">
    <source>
        <dbReference type="ARBA" id="ARBA00022729"/>
    </source>
</evidence>
<accession>A0A927C6L9</accession>
<dbReference type="InterPro" id="IPR050490">
    <property type="entry name" value="Bact_solute-bd_prot1"/>
</dbReference>
<proteinExistence type="predicted"/>
<reference evidence="6" key="1">
    <citation type="submission" date="2020-09" db="EMBL/GenBank/DDBJ databases">
        <title>A novel bacterium of genus Paenibacillus, isolated from South China Sea.</title>
        <authorList>
            <person name="Huang H."/>
            <person name="Mo K."/>
            <person name="Hu Y."/>
        </authorList>
    </citation>
    <scope>NUCLEOTIDE SEQUENCE</scope>
    <source>
        <strain evidence="6">IB182363</strain>
    </source>
</reference>
<name>A0A927C6L9_9BACL</name>
<keyword evidence="3" id="KW-0472">Membrane</keyword>
<dbReference type="Gene3D" id="3.40.190.10">
    <property type="entry name" value="Periplasmic binding protein-like II"/>
    <property type="match status" value="2"/>
</dbReference>
<dbReference type="InterPro" id="IPR006059">
    <property type="entry name" value="SBP"/>
</dbReference>
<evidence type="ECO:0000256" key="1">
    <source>
        <dbReference type="ARBA" id="ARBA00022475"/>
    </source>
</evidence>
<comment type="caution">
    <text evidence="6">The sequence shown here is derived from an EMBL/GenBank/DDBJ whole genome shotgun (WGS) entry which is preliminary data.</text>
</comment>
<evidence type="ECO:0000256" key="5">
    <source>
        <dbReference type="ARBA" id="ARBA00023288"/>
    </source>
</evidence>
<dbReference type="PANTHER" id="PTHR43649">
    <property type="entry name" value="ARABINOSE-BINDING PROTEIN-RELATED"/>
    <property type="match status" value="1"/>
</dbReference>
<dbReference type="SUPFAM" id="SSF53850">
    <property type="entry name" value="Periplasmic binding protein-like II"/>
    <property type="match status" value="1"/>
</dbReference>
<gene>
    <name evidence="6" type="ORF">IDH45_10095</name>
</gene>
<keyword evidence="2" id="KW-0732">Signal</keyword>
<dbReference type="EMBL" id="JACXJA010000010">
    <property type="protein sequence ID" value="MBD2862334.1"/>
    <property type="molecule type" value="Genomic_DNA"/>
</dbReference>
<evidence type="ECO:0000256" key="4">
    <source>
        <dbReference type="ARBA" id="ARBA00023139"/>
    </source>
</evidence>
<dbReference type="AlphaFoldDB" id="A0A927C6L9"/>
<sequence length="513" mass="57822">MRRRFWAAGLTALLAAAGLATTAVLLGQPGYRLHGSAGPGEASDRLTVSIMQPMYDRKPQRSEVWDLLENKFNIRYEPVSIPAASYSTKLMMAVSSGKPPDIVLWTSFMSELINFIESGLFHDLTPYIGNSANLKTAIPQRIWNRVELNGSYYGIPRPRAEVDQAVMIRKDWLEALRLPVPETIDDYYNTAVKFGQSDPDGNGRKDTYGFAAGEGLNFLHNLLPAFGAGNSWILRSDGSLEASKVSPERESGLLWLRKLYAERGIDQSFSSLQQSQVWDRFTSGKTGIIVAPIADYERFRARLASANPRAELLMLGPPVGPEGISGFGERPGYYGLFLIPKRVPEEKVKRIVELLDWQSGEEANRIRKFGLEGVHHTVKEDRTLQINRESLQVEDLGSLLLMNPYDPYYYVSTSAPEYVQEKQRTMLDLVRDKGIPNPAEGFMPNTGLSVASIYTKKIQRFETDFVKGNVPVQDFAWFRREWLDRGGKEATQEVNEWYRTYRSNGEQGRRDGG</sequence>
<protein>
    <submittedName>
        <fullName evidence="6">Extracellular solute-binding protein</fullName>
    </submittedName>
</protein>
<keyword evidence="4" id="KW-0564">Palmitate</keyword>
<dbReference type="Proteomes" id="UP000639396">
    <property type="component" value="Unassembled WGS sequence"/>
</dbReference>
<dbReference type="PANTHER" id="PTHR43649:SF33">
    <property type="entry name" value="POLYGALACTURONAN_RHAMNOGALACTURONAN-BINDING PROTEIN YTCQ"/>
    <property type="match status" value="1"/>
</dbReference>
<keyword evidence="7" id="KW-1185">Reference proteome</keyword>
<keyword evidence="1" id="KW-1003">Cell membrane</keyword>
<evidence type="ECO:0000313" key="6">
    <source>
        <dbReference type="EMBL" id="MBD2862334.1"/>
    </source>
</evidence>
<dbReference type="RefSeq" id="WP_190927110.1">
    <property type="nucleotide sequence ID" value="NZ_JACXJA010000010.1"/>
</dbReference>
<dbReference type="Pfam" id="PF01547">
    <property type="entry name" value="SBP_bac_1"/>
    <property type="match status" value="1"/>
</dbReference>